<evidence type="ECO:0000259" key="7">
    <source>
        <dbReference type="Pfam" id="PF25917"/>
    </source>
</evidence>
<proteinExistence type="predicted"/>
<name>A0ABW3D013_9FLAO</name>
<dbReference type="Proteomes" id="UP001596978">
    <property type="component" value="Unassembled WGS sequence"/>
</dbReference>
<dbReference type="PANTHER" id="PTHR30386:SF26">
    <property type="entry name" value="TRANSPORT PROTEIN COMB"/>
    <property type="match status" value="1"/>
</dbReference>
<protein>
    <submittedName>
        <fullName evidence="8">NHLP bacteriocin system secretion protein</fullName>
    </submittedName>
</protein>
<organism evidence="8 9">
    <name type="scientific">Sungkyunkwania multivorans</name>
    <dbReference type="NCBI Taxonomy" id="1173618"/>
    <lineage>
        <taxon>Bacteria</taxon>
        <taxon>Pseudomonadati</taxon>
        <taxon>Bacteroidota</taxon>
        <taxon>Flavobacteriia</taxon>
        <taxon>Flavobacteriales</taxon>
        <taxon>Flavobacteriaceae</taxon>
        <taxon>Sungkyunkwania</taxon>
    </lineage>
</organism>
<reference evidence="9" key="1">
    <citation type="journal article" date="2019" name="Int. J. Syst. Evol. Microbiol.">
        <title>The Global Catalogue of Microorganisms (GCM) 10K type strain sequencing project: providing services to taxonomists for standard genome sequencing and annotation.</title>
        <authorList>
            <consortium name="The Broad Institute Genomics Platform"/>
            <consortium name="The Broad Institute Genome Sequencing Center for Infectious Disease"/>
            <person name="Wu L."/>
            <person name="Ma J."/>
        </authorList>
    </citation>
    <scope>NUCLEOTIDE SEQUENCE [LARGE SCALE GENOMIC DNA]</scope>
    <source>
        <strain evidence="9">CCUG 62952</strain>
    </source>
</reference>
<dbReference type="PANTHER" id="PTHR30386">
    <property type="entry name" value="MEMBRANE FUSION SUBUNIT OF EMRAB-TOLC MULTIDRUG EFFLUX PUMP"/>
    <property type="match status" value="1"/>
</dbReference>
<dbReference type="SUPFAM" id="SSF51230">
    <property type="entry name" value="Single hybrid motif"/>
    <property type="match status" value="1"/>
</dbReference>
<dbReference type="Pfam" id="PF25917">
    <property type="entry name" value="BSH_RND"/>
    <property type="match status" value="1"/>
</dbReference>
<keyword evidence="3 6" id="KW-1133">Transmembrane helix</keyword>
<dbReference type="Gene3D" id="2.40.50.100">
    <property type="match status" value="1"/>
</dbReference>
<evidence type="ECO:0000313" key="8">
    <source>
        <dbReference type="EMBL" id="MFD0862944.1"/>
    </source>
</evidence>
<evidence type="ECO:0000256" key="6">
    <source>
        <dbReference type="SAM" id="Phobius"/>
    </source>
</evidence>
<comment type="subcellular location">
    <subcellularLocation>
        <location evidence="1">Membrane</location>
        <topology evidence="1">Single-pass membrane protein</topology>
    </subcellularLocation>
</comment>
<evidence type="ECO:0000313" key="9">
    <source>
        <dbReference type="Proteomes" id="UP001596978"/>
    </source>
</evidence>
<feature type="domain" description="Multidrug resistance protein MdtA-like barrel-sandwich hybrid" evidence="7">
    <location>
        <begin position="71"/>
        <end position="273"/>
    </location>
</feature>
<keyword evidence="2 6" id="KW-0812">Transmembrane</keyword>
<dbReference type="InterPro" id="IPR050739">
    <property type="entry name" value="MFP"/>
</dbReference>
<keyword evidence="5" id="KW-0175">Coiled coil</keyword>
<dbReference type="NCBIfam" id="TIGR03794">
    <property type="entry name" value="NHLM_micro_HlyD"/>
    <property type="match status" value="1"/>
</dbReference>
<evidence type="ECO:0000256" key="4">
    <source>
        <dbReference type="ARBA" id="ARBA00023136"/>
    </source>
</evidence>
<feature type="transmembrane region" description="Helical" evidence="6">
    <location>
        <begin position="32"/>
        <end position="51"/>
    </location>
</feature>
<evidence type="ECO:0000256" key="3">
    <source>
        <dbReference type="ARBA" id="ARBA00022989"/>
    </source>
</evidence>
<sequence>MPPTFFRKAALEKLSTPEKLDQLIKVTGPRSWIGLTTIAIILTTAIAWSFWGHVKTKLNVVGVLLGGEIHEVVSTAQGQLIDLKVTIGDIVESGDVIATIEQPQLSQQIEEARALLSERQFELAQLTSFGSQESKLQSEFLSQQRNSIQLQIKTQQKALTFLNNQLKTEKDLQAKGLITTVQVVNTEQQIENAQNQIESLKAQMAQTSSQKLNLDFDSDQKRTLLQQRIAKAERALEQLIERFDIQSNITSPYDGEVVEVLTDTGIIVGQGTPLFKLKNQNDAADNLRGVLYIPSQDGKKIKVGMEALVAPSTVQPQDFGFMKAKVTYVSDFPITQKGMMTSVKNDQIVQGFIGMGAPFEVHVKFEKDNEAYSGFRWTSAQGPKVFINEGTSCIGKITVKSEAPITIVIPALRKFFDLY</sequence>
<accession>A0ABW3D013</accession>
<dbReference type="RefSeq" id="WP_386408547.1">
    <property type="nucleotide sequence ID" value="NZ_JBHTJH010000017.1"/>
</dbReference>
<keyword evidence="4 6" id="KW-0472">Membrane</keyword>
<dbReference type="EMBL" id="JBHTJH010000017">
    <property type="protein sequence ID" value="MFD0862944.1"/>
    <property type="molecule type" value="Genomic_DNA"/>
</dbReference>
<evidence type="ECO:0000256" key="1">
    <source>
        <dbReference type="ARBA" id="ARBA00004167"/>
    </source>
</evidence>
<dbReference type="InterPro" id="IPR058625">
    <property type="entry name" value="MdtA-like_BSH"/>
</dbReference>
<gene>
    <name evidence="8" type="ORF">ACFQ1M_12080</name>
</gene>
<dbReference type="InterPro" id="IPR022275">
    <property type="entry name" value="NHPM_bacteriocin_SS_HylD"/>
</dbReference>
<keyword evidence="9" id="KW-1185">Reference proteome</keyword>
<evidence type="ECO:0000256" key="5">
    <source>
        <dbReference type="SAM" id="Coils"/>
    </source>
</evidence>
<feature type="coiled-coil region" evidence="5">
    <location>
        <begin position="183"/>
        <end position="249"/>
    </location>
</feature>
<comment type="caution">
    <text evidence="8">The sequence shown here is derived from an EMBL/GenBank/DDBJ whole genome shotgun (WGS) entry which is preliminary data.</text>
</comment>
<dbReference type="InterPro" id="IPR011053">
    <property type="entry name" value="Single_hybrid_motif"/>
</dbReference>
<evidence type="ECO:0000256" key="2">
    <source>
        <dbReference type="ARBA" id="ARBA00022692"/>
    </source>
</evidence>